<reference evidence="2" key="1">
    <citation type="submission" date="2016-09" db="EMBL/GenBank/DDBJ databases">
        <authorList>
            <person name="Wibberg D."/>
        </authorList>
    </citation>
    <scope>NUCLEOTIDE SEQUENCE [LARGE SCALE GENOMIC DNA]</scope>
</reference>
<dbReference type="AlphaFoldDB" id="A0A1M4MYB2"/>
<dbReference type="Proteomes" id="UP000184085">
    <property type="component" value="Unassembled WGS sequence"/>
</dbReference>
<name>A0A1M4MYB2_9RHOB</name>
<dbReference type="Gene3D" id="1.10.10.10">
    <property type="entry name" value="Winged helix-like DNA-binding domain superfamily/Winged helix DNA-binding domain"/>
    <property type="match status" value="1"/>
</dbReference>
<dbReference type="PANTHER" id="PTHR30432">
    <property type="entry name" value="TRANSCRIPTIONAL REGULATOR MODE"/>
    <property type="match status" value="1"/>
</dbReference>
<dbReference type="RefSeq" id="WP_072706187.1">
    <property type="nucleotide sequence ID" value="NZ_FMJB01000046.1"/>
</dbReference>
<evidence type="ECO:0000313" key="2">
    <source>
        <dbReference type="Proteomes" id="UP000184085"/>
    </source>
</evidence>
<dbReference type="EMBL" id="FMJB01000046">
    <property type="protein sequence ID" value="SCM67561.1"/>
    <property type="molecule type" value="Genomic_DNA"/>
</dbReference>
<protein>
    <submittedName>
        <fullName evidence="1">Molybdenum-binding transcriptional regulator, ModE family protein</fullName>
    </submittedName>
</protein>
<dbReference type="InterPro" id="IPR036390">
    <property type="entry name" value="WH_DNA-bd_sf"/>
</dbReference>
<gene>
    <name evidence="1" type="ORF">KARMA_1761</name>
</gene>
<sequence length="123" mass="13104">MDSETERPTLRLRIVFGQDAMLGPGKAELLERIDRTGSISAAGREMGMSYKRAWLLVGTMNTMFREPVVHSARGGSNGGGATLTPLGAEVLRLYRAVETTASAAGAEDINRLHGLLADMATGK</sequence>
<dbReference type="PANTHER" id="PTHR30432:SF1">
    <property type="entry name" value="DNA-BINDING TRANSCRIPTIONAL DUAL REGULATOR MODE"/>
    <property type="match status" value="1"/>
</dbReference>
<dbReference type="InterPro" id="IPR051815">
    <property type="entry name" value="Molybdate_resp_trans_reg"/>
</dbReference>
<keyword evidence="2" id="KW-1185">Reference proteome</keyword>
<organism evidence="1 2">
    <name type="scientific">Donghicola eburneus</name>
    <dbReference type="NCBI Taxonomy" id="393278"/>
    <lineage>
        <taxon>Bacteria</taxon>
        <taxon>Pseudomonadati</taxon>
        <taxon>Pseudomonadota</taxon>
        <taxon>Alphaproteobacteria</taxon>
        <taxon>Rhodobacterales</taxon>
        <taxon>Roseobacteraceae</taxon>
        <taxon>Donghicola</taxon>
    </lineage>
</organism>
<evidence type="ECO:0000313" key="1">
    <source>
        <dbReference type="EMBL" id="SCM67561.1"/>
    </source>
</evidence>
<dbReference type="InterPro" id="IPR036388">
    <property type="entry name" value="WH-like_DNA-bd_sf"/>
</dbReference>
<dbReference type="SUPFAM" id="SSF46785">
    <property type="entry name" value="Winged helix' DNA-binding domain"/>
    <property type="match status" value="1"/>
</dbReference>
<accession>A0A1M4MYB2</accession>
<proteinExistence type="predicted"/>